<keyword evidence="1" id="KW-0812">Transmembrane</keyword>
<dbReference type="AlphaFoldDB" id="A0A3N4JN52"/>
<keyword evidence="1" id="KW-0472">Membrane</keyword>
<protein>
    <submittedName>
        <fullName evidence="2">Uncharacterized protein</fullName>
    </submittedName>
</protein>
<feature type="transmembrane region" description="Helical" evidence="1">
    <location>
        <begin position="32"/>
        <end position="57"/>
    </location>
</feature>
<organism evidence="2 3">
    <name type="scientific">Choiromyces venosus 120613-1</name>
    <dbReference type="NCBI Taxonomy" id="1336337"/>
    <lineage>
        <taxon>Eukaryota</taxon>
        <taxon>Fungi</taxon>
        <taxon>Dikarya</taxon>
        <taxon>Ascomycota</taxon>
        <taxon>Pezizomycotina</taxon>
        <taxon>Pezizomycetes</taxon>
        <taxon>Pezizales</taxon>
        <taxon>Tuberaceae</taxon>
        <taxon>Choiromyces</taxon>
    </lineage>
</organism>
<keyword evidence="1" id="KW-1133">Transmembrane helix</keyword>
<dbReference type="Proteomes" id="UP000276215">
    <property type="component" value="Unassembled WGS sequence"/>
</dbReference>
<sequence>MRSLYFLSCFLSISFNSFLSFFIPSINSRKTLLISLVELFFYFFITGTEVSSSTLSLSSLLSSSNCQTNPFIESSHTLFPFILSYITCCCISFKFWDQYYTDSSISQSQSC</sequence>
<dbReference type="EMBL" id="ML120427">
    <property type="protein sequence ID" value="RPA95314.1"/>
    <property type="molecule type" value="Genomic_DNA"/>
</dbReference>
<evidence type="ECO:0000313" key="2">
    <source>
        <dbReference type="EMBL" id="RPA95314.1"/>
    </source>
</evidence>
<proteinExistence type="predicted"/>
<accession>A0A3N4JN52</accession>
<reference evidence="2 3" key="1">
    <citation type="journal article" date="2018" name="Nat. Ecol. Evol.">
        <title>Pezizomycetes genomes reveal the molecular basis of ectomycorrhizal truffle lifestyle.</title>
        <authorList>
            <person name="Murat C."/>
            <person name="Payen T."/>
            <person name="Noel B."/>
            <person name="Kuo A."/>
            <person name="Morin E."/>
            <person name="Chen J."/>
            <person name="Kohler A."/>
            <person name="Krizsan K."/>
            <person name="Balestrini R."/>
            <person name="Da Silva C."/>
            <person name="Montanini B."/>
            <person name="Hainaut M."/>
            <person name="Levati E."/>
            <person name="Barry K.W."/>
            <person name="Belfiori B."/>
            <person name="Cichocki N."/>
            <person name="Clum A."/>
            <person name="Dockter R.B."/>
            <person name="Fauchery L."/>
            <person name="Guy J."/>
            <person name="Iotti M."/>
            <person name="Le Tacon F."/>
            <person name="Lindquist E.A."/>
            <person name="Lipzen A."/>
            <person name="Malagnac F."/>
            <person name="Mello A."/>
            <person name="Molinier V."/>
            <person name="Miyauchi S."/>
            <person name="Poulain J."/>
            <person name="Riccioni C."/>
            <person name="Rubini A."/>
            <person name="Sitrit Y."/>
            <person name="Splivallo R."/>
            <person name="Traeger S."/>
            <person name="Wang M."/>
            <person name="Zifcakova L."/>
            <person name="Wipf D."/>
            <person name="Zambonelli A."/>
            <person name="Paolocci F."/>
            <person name="Nowrousian M."/>
            <person name="Ottonello S."/>
            <person name="Baldrian P."/>
            <person name="Spatafora J.W."/>
            <person name="Henrissat B."/>
            <person name="Nagy L.G."/>
            <person name="Aury J.M."/>
            <person name="Wincker P."/>
            <person name="Grigoriev I.V."/>
            <person name="Bonfante P."/>
            <person name="Martin F.M."/>
        </authorList>
    </citation>
    <scope>NUCLEOTIDE SEQUENCE [LARGE SCALE GENOMIC DNA]</scope>
    <source>
        <strain evidence="2 3">120613-1</strain>
    </source>
</reference>
<feature type="transmembrane region" description="Helical" evidence="1">
    <location>
        <begin position="78"/>
        <end position="96"/>
    </location>
</feature>
<name>A0A3N4JN52_9PEZI</name>
<keyword evidence="3" id="KW-1185">Reference proteome</keyword>
<evidence type="ECO:0000313" key="3">
    <source>
        <dbReference type="Proteomes" id="UP000276215"/>
    </source>
</evidence>
<gene>
    <name evidence="2" type="ORF">L873DRAFT_1324266</name>
</gene>
<evidence type="ECO:0000256" key="1">
    <source>
        <dbReference type="SAM" id="Phobius"/>
    </source>
</evidence>